<dbReference type="OrthoDB" id="5273847at2759"/>
<dbReference type="InterPro" id="IPR001810">
    <property type="entry name" value="F-box_dom"/>
</dbReference>
<dbReference type="InterPro" id="IPR056021">
    <property type="entry name" value="DUF7600"/>
</dbReference>
<dbReference type="Proteomes" id="UP000736672">
    <property type="component" value="Unassembled WGS sequence"/>
</dbReference>
<dbReference type="PROSITE" id="PS50181">
    <property type="entry name" value="FBOX"/>
    <property type="match status" value="1"/>
</dbReference>
<evidence type="ECO:0000259" key="1">
    <source>
        <dbReference type="PROSITE" id="PS50181"/>
    </source>
</evidence>
<organism evidence="2 3">
    <name type="scientific">Fusarium solani</name>
    <name type="common">Filamentous fungus</name>
    <dbReference type="NCBI Taxonomy" id="169388"/>
    <lineage>
        <taxon>Eukaryota</taxon>
        <taxon>Fungi</taxon>
        <taxon>Dikarya</taxon>
        <taxon>Ascomycota</taxon>
        <taxon>Pezizomycotina</taxon>
        <taxon>Sordariomycetes</taxon>
        <taxon>Hypocreomycetidae</taxon>
        <taxon>Hypocreales</taxon>
        <taxon>Nectriaceae</taxon>
        <taxon>Fusarium</taxon>
        <taxon>Fusarium solani species complex</taxon>
    </lineage>
</organism>
<dbReference type="EMBL" id="JAGTJS010000001">
    <property type="protein sequence ID" value="KAH7274936.1"/>
    <property type="molecule type" value="Genomic_DNA"/>
</dbReference>
<accession>A0A9P9L684</accession>
<dbReference type="Pfam" id="PF24539">
    <property type="entry name" value="DUF7600"/>
    <property type="match status" value="1"/>
</dbReference>
<name>A0A9P9L684_FUSSL</name>
<comment type="caution">
    <text evidence="2">The sequence shown here is derived from an EMBL/GenBank/DDBJ whole genome shotgun (WGS) entry which is preliminary data.</text>
</comment>
<sequence length="691" mass="78851">MLSCALCGRWLKKSDKPTWMREYRAIYVSGVNLCEAKLSGVGRFEGSGRKCLPAESHRRYDDANFNENARVEFRSRFHKGGPGSQGDSPRVWGFVFHAACWEIITVLFQPDVQLIFSLCFSMPIHGETILDWGHDYGGIVVGIPDDENPPMLTYIARPSIPGYGRDPYTMYSIQRLFDSANIPKHMLIDIPARGSPINPDGDVFRRLPNELLQAILVELPREDVGSLRQASPIFTSLHLSESFWASRFWRGHEFHHIFETLRSRPDSWEKLYLALRYMEPRLADRKRIWSLALELESLQNQVSGIVCKGARLLTAFDTSKNGRIKKNENTRDWRKLDWHTAGINLCTEYELFYVGCRPWFARILRFRPRLRVRHLWVSFVSMSGRSFVSGFRFVKPNGKFNCLGYIHPGQEVRICFSDGRHASPYTISGWQLAVENQGFRAVAVLTPDGTMSCWTGEPENVPRWRLQGPGKRISAIKVEFDALKLVSLSRNVPGSESIARHFDRGEYAWKPDIPPDHVFLNHPDDIVLHGETPYPLEAIMFGGPCGELLSQLTEIVIYKGSGYMHCIEFLYTDSSKKMLIGDPYCEFHMHDRSRHSVMIDGPGGERIVDAKMRNEGQRNDVLLLQTNRGREFLLGDPSYRPFERWDSLAAGSLIIGLFHIDRTPIIRIGVMSINPETNGNQSEAKETHEGG</sequence>
<keyword evidence="3" id="KW-1185">Reference proteome</keyword>
<reference evidence="2" key="1">
    <citation type="journal article" date="2021" name="Nat. Commun.">
        <title>Genetic determinants of endophytism in the Arabidopsis root mycobiome.</title>
        <authorList>
            <person name="Mesny F."/>
            <person name="Miyauchi S."/>
            <person name="Thiergart T."/>
            <person name="Pickel B."/>
            <person name="Atanasova L."/>
            <person name="Karlsson M."/>
            <person name="Huettel B."/>
            <person name="Barry K.W."/>
            <person name="Haridas S."/>
            <person name="Chen C."/>
            <person name="Bauer D."/>
            <person name="Andreopoulos W."/>
            <person name="Pangilinan J."/>
            <person name="LaButti K."/>
            <person name="Riley R."/>
            <person name="Lipzen A."/>
            <person name="Clum A."/>
            <person name="Drula E."/>
            <person name="Henrissat B."/>
            <person name="Kohler A."/>
            <person name="Grigoriev I.V."/>
            <person name="Martin F.M."/>
            <person name="Hacquard S."/>
        </authorList>
    </citation>
    <scope>NUCLEOTIDE SEQUENCE</scope>
    <source>
        <strain evidence="2">FSSC 5 MPI-SDFR-AT-0091</strain>
    </source>
</reference>
<dbReference type="InterPro" id="IPR036404">
    <property type="entry name" value="Jacalin-like_lectin_dom_sf"/>
</dbReference>
<evidence type="ECO:0000313" key="2">
    <source>
        <dbReference type="EMBL" id="KAH7274936.1"/>
    </source>
</evidence>
<gene>
    <name evidence="2" type="ORF">B0J15DRAFT_1913</name>
</gene>
<protein>
    <recommendedName>
        <fullName evidence="1">F-box domain-containing protein</fullName>
    </recommendedName>
</protein>
<feature type="domain" description="F-box" evidence="1">
    <location>
        <begin position="201"/>
        <end position="247"/>
    </location>
</feature>
<proteinExistence type="predicted"/>
<dbReference type="SUPFAM" id="SSF51101">
    <property type="entry name" value="Mannose-binding lectins"/>
    <property type="match status" value="1"/>
</dbReference>
<evidence type="ECO:0000313" key="3">
    <source>
        <dbReference type="Proteomes" id="UP000736672"/>
    </source>
</evidence>
<dbReference type="SUPFAM" id="SSF81383">
    <property type="entry name" value="F-box domain"/>
    <property type="match status" value="1"/>
</dbReference>
<dbReference type="AlphaFoldDB" id="A0A9P9L684"/>
<dbReference type="InterPro" id="IPR036047">
    <property type="entry name" value="F-box-like_dom_sf"/>
</dbReference>